<sequence>MITFWWHFCGISLEAAISSITVLGYVYDGTFSGDRRDFHSFGQPRVGDRDLAELHDKKVKNSFRVVNHLDFVPLLPPSYPLPWIHHGQEIYYYEGMEIAQSGWKSTNPFQQCLGLETPDTCRNSVTCFFRRAISLNWRRTAALALMLRRVRSGDSVS</sequence>
<evidence type="ECO:0000313" key="2">
    <source>
        <dbReference type="EMBL" id="TKR69266.1"/>
    </source>
</evidence>
<dbReference type="InterPro" id="IPR002921">
    <property type="entry name" value="Fungal_lipase-type"/>
</dbReference>
<keyword evidence="3" id="KW-1185">Reference proteome</keyword>
<evidence type="ECO:0000313" key="3">
    <source>
        <dbReference type="Proteomes" id="UP000298663"/>
    </source>
</evidence>
<dbReference type="Pfam" id="PF01764">
    <property type="entry name" value="Lipase_3"/>
    <property type="match status" value="1"/>
</dbReference>
<dbReference type="InterPro" id="IPR029058">
    <property type="entry name" value="AB_hydrolase_fold"/>
</dbReference>
<feature type="domain" description="Fungal lipase-type" evidence="1">
    <location>
        <begin position="8"/>
        <end position="77"/>
    </location>
</feature>
<dbReference type="Proteomes" id="UP000298663">
    <property type="component" value="Unassembled WGS sequence"/>
</dbReference>
<protein>
    <recommendedName>
        <fullName evidence="1">Fungal lipase-type domain-containing protein</fullName>
    </recommendedName>
</protein>
<accession>A0A4U5MIR5</accession>
<dbReference type="OrthoDB" id="438440at2759"/>
<name>A0A4U5MIR5_STECR</name>
<reference evidence="2 3" key="2">
    <citation type="journal article" date="2019" name="G3 (Bethesda)">
        <title>Hybrid Assembly of the Genome of the Entomopathogenic Nematode Steinernema carpocapsae Identifies the X-Chromosome.</title>
        <authorList>
            <person name="Serra L."/>
            <person name="Macchietto M."/>
            <person name="Macias-Munoz A."/>
            <person name="McGill C.J."/>
            <person name="Rodriguez I.M."/>
            <person name="Rodriguez B."/>
            <person name="Murad R."/>
            <person name="Mortazavi A."/>
        </authorList>
    </citation>
    <scope>NUCLEOTIDE SEQUENCE [LARGE SCALE GENOMIC DNA]</scope>
    <source>
        <strain evidence="2 3">ALL</strain>
    </source>
</reference>
<reference evidence="2 3" key="1">
    <citation type="journal article" date="2015" name="Genome Biol.">
        <title>Comparative genomics of Steinernema reveals deeply conserved gene regulatory networks.</title>
        <authorList>
            <person name="Dillman A.R."/>
            <person name="Macchietto M."/>
            <person name="Porter C.F."/>
            <person name="Rogers A."/>
            <person name="Williams B."/>
            <person name="Antoshechkin I."/>
            <person name="Lee M.M."/>
            <person name="Goodwin Z."/>
            <person name="Lu X."/>
            <person name="Lewis E.E."/>
            <person name="Goodrich-Blair H."/>
            <person name="Stock S.P."/>
            <person name="Adams B.J."/>
            <person name="Sternberg P.W."/>
            <person name="Mortazavi A."/>
        </authorList>
    </citation>
    <scope>NUCLEOTIDE SEQUENCE [LARGE SCALE GENOMIC DNA]</scope>
    <source>
        <strain evidence="2 3">ALL</strain>
    </source>
</reference>
<dbReference type="GO" id="GO:0006629">
    <property type="term" value="P:lipid metabolic process"/>
    <property type="evidence" value="ECO:0007669"/>
    <property type="project" value="InterPro"/>
</dbReference>
<dbReference type="PANTHER" id="PTHR45908:SF11">
    <property type="entry name" value="FUNGAL LIPASE-LIKE DOMAIN-CONTAINING PROTEIN"/>
    <property type="match status" value="1"/>
</dbReference>
<dbReference type="Gene3D" id="3.40.50.1820">
    <property type="entry name" value="alpha/beta hydrolase"/>
    <property type="match status" value="1"/>
</dbReference>
<dbReference type="STRING" id="34508.A0A4U5MIR5"/>
<dbReference type="SUPFAM" id="SSF53474">
    <property type="entry name" value="alpha/beta-Hydrolases"/>
    <property type="match status" value="1"/>
</dbReference>
<evidence type="ECO:0000259" key="1">
    <source>
        <dbReference type="Pfam" id="PF01764"/>
    </source>
</evidence>
<comment type="caution">
    <text evidence="2">The sequence shown here is derived from an EMBL/GenBank/DDBJ whole genome shotgun (WGS) entry which is preliminary data.</text>
</comment>
<proteinExistence type="predicted"/>
<dbReference type="PANTHER" id="PTHR45908">
    <property type="entry name" value="PROTEIN CBG11750-RELATED"/>
    <property type="match status" value="1"/>
</dbReference>
<gene>
    <name evidence="2" type="ORF">L596_021447</name>
</gene>
<organism evidence="2 3">
    <name type="scientific">Steinernema carpocapsae</name>
    <name type="common">Entomopathogenic nematode</name>
    <dbReference type="NCBI Taxonomy" id="34508"/>
    <lineage>
        <taxon>Eukaryota</taxon>
        <taxon>Metazoa</taxon>
        <taxon>Ecdysozoa</taxon>
        <taxon>Nematoda</taxon>
        <taxon>Chromadorea</taxon>
        <taxon>Rhabditida</taxon>
        <taxon>Tylenchina</taxon>
        <taxon>Panagrolaimomorpha</taxon>
        <taxon>Strongyloidoidea</taxon>
        <taxon>Steinernematidae</taxon>
        <taxon>Steinernema</taxon>
    </lineage>
</organism>
<dbReference type="AlphaFoldDB" id="A0A4U5MIR5"/>
<dbReference type="EMBL" id="AZBU02000007">
    <property type="protein sequence ID" value="TKR69266.1"/>
    <property type="molecule type" value="Genomic_DNA"/>
</dbReference>